<accession>A0A0F8YSB2</accession>
<dbReference type="Gene3D" id="3.50.50.60">
    <property type="entry name" value="FAD/NAD(P)-binding domain"/>
    <property type="match status" value="2"/>
</dbReference>
<evidence type="ECO:0000256" key="1">
    <source>
        <dbReference type="ARBA" id="ARBA00023027"/>
    </source>
</evidence>
<dbReference type="PANTHER" id="PTHR22912:SF217">
    <property type="entry name" value="DIHYDROLIPOYL DEHYDROGENASE"/>
    <property type="match status" value="1"/>
</dbReference>
<feature type="domain" description="FAD/NAD(P)-binding" evidence="2">
    <location>
        <begin position="5"/>
        <end position="268"/>
    </location>
</feature>
<dbReference type="InterPro" id="IPR023753">
    <property type="entry name" value="FAD/NAD-binding_dom"/>
</dbReference>
<keyword evidence="1" id="KW-0520">NAD</keyword>
<evidence type="ECO:0000313" key="3">
    <source>
        <dbReference type="EMBL" id="KKK76680.1"/>
    </source>
</evidence>
<dbReference type="EMBL" id="LAZR01055301">
    <property type="protein sequence ID" value="KKK76680.1"/>
    <property type="molecule type" value="Genomic_DNA"/>
</dbReference>
<sequence length="274" mass="27821">MASTYDVVVIGGGPGGYVAAIRAAQLGMKTAVVERDQLGGRCVKEACIPAKAMLRSAEVLGEVADAKVFGVSAEKTAFDLAVAAERRDRVVKTLVGGVAGLMKKNGIEVIEGNGVLAGGRDVAVNGDRLEAGRVVLATGSVPVAVPGTSFGGRVMDTAAAWLGSEQPAKLAVIGAGASGTEIASAFGRFGTEVTLLEMLDQVLPAEDAEIAKVVAGELTKQNVKVATGTRVEEVKPTGKGVEITFGGERLTVDYLCIATGRAPDIEGLGLDVAG</sequence>
<proteinExistence type="predicted"/>
<dbReference type="Pfam" id="PF07992">
    <property type="entry name" value="Pyr_redox_2"/>
    <property type="match status" value="1"/>
</dbReference>
<dbReference type="GO" id="GO:0006103">
    <property type="term" value="P:2-oxoglutarate metabolic process"/>
    <property type="evidence" value="ECO:0007669"/>
    <property type="project" value="TreeGrafter"/>
</dbReference>
<protein>
    <recommendedName>
        <fullName evidence="2">FAD/NAD(P)-binding domain-containing protein</fullName>
    </recommendedName>
</protein>
<dbReference type="PANTHER" id="PTHR22912">
    <property type="entry name" value="DISULFIDE OXIDOREDUCTASE"/>
    <property type="match status" value="1"/>
</dbReference>
<dbReference type="PRINTS" id="PR00368">
    <property type="entry name" value="FADPNR"/>
</dbReference>
<comment type="caution">
    <text evidence="3">The sequence shown here is derived from an EMBL/GenBank/DDBJ whole genome shotgun (WGS) entry which is preliminary data.</text>
</comment>
<organism evidence="3">
    <name type="scientific">marine sediment metagenome</name>
    <dbReference type="NCBI Taxonomy" id="412755"/>
    <lineage>
        <taxon>unclassified sequences</taxon>
        <taxon>metagenomes</taxon>
        <taxon>ecological metagenomes</taxon>
    </lineage>
</organism>
<dbReference type="AlphaFoldDB" id="A0A0F8YSB2"/>
<gene>
    <name evidence="3" type="ORF">LCGC14_2861190</name>
</gene>
<dbReference type="InterPro" id="IPR036188">
    <property type="entry name" value="FAD/NAD-bd_sf"/>
</dbReference>
<name>A0A0F8YSB2_9ZZZZ</name>
<reference evidence="3" key="1">
    <citation type="journal article" date="2015" name="Nature">
        <title>Complex archaea that bridge the gap between prokaryotes and eukaryotes.</title>
        <authorList>
            <person name="Spang A."/>
            <person name="Saw J.H."/>
            <person name="Jorgensen S.L."/>
            <person name="Zaremba-Niedzwiedzka K."/>
            <person name="Martijn J."/>
            <person name="Lind A.E."/>
            <person name="van Eijk R."/>
            <person name="Schleper C."/>
            <person name="Guy L."/>
            <person name="Ettema T.J."/>
        </authorList>
    </citation>
    <scope>NUCLEOTIDE SEQUENCE</scope>
</reference>
<dbReference type="GO" id="GO:0050660">
    <property type="term" value="F:flavin adenine dinucleotide binding"/>
    <property type="evidence" value="ECO:0007669"/>
    <property type="project" value="TreeGrafter"/>
</dbReference>
<dbReference type="PRINTS" id="PR00411">
    <property type="entry name" value="PNDRDTASEI"/>
</dbReference>
<feature type="non-terminal residue" evidence="3">
    <location>
        <position position="274"/>
    </location>
</feature>
<dbReference type="InterPro" id="IPR050151">
    <property type="entry name" value="Class-I_Pyr_Nuc-Dis_Oxidored"/>
</dbReference>
<dbReference type="SUPFAM" id="SSF51905">
    <property type="entry name" value="FAD/NAD(P)-binding domain"/>
    <property type="match status" value="2"/>
</dbReference>
<dbReference type="GO" id="GO:0004148">
    <property type="term" value="F:dihydrolipoyl dehydrogenase (NADH) activity"/>
    <property type="evidence" value="ECO:0007669"/>
    <property type="project" value="TreeGrafter"/>
</dbReference>
<evidence type="ECO:0000259" key="2">
    <source>
        <dbReference type="Pfam" id="PF07992"/>
    </source>
</evidence>